<dbReference type="Proteomes" id="UP000299102">
    <property type="component" value="Unassembled WGS sequence"/>
</dbReference>
<keyword evidence="2" id="KW-1185">Reference proteome</keyword>
<reference evidence="1 2" key="1">
    <citation type="journal article" date="2019" name="Commun. Biol.">
        <title>The bagworm genome reveals a unique fibroin gene that provides high tensile strength.</title>
        <authorList>
            <person name="Kono N."/>
            <person name="Nakamura H."/>
            <person name="Ohtoshi R."/>
            <person name="Tomita M."/>
            <person name="Numata K."/>
            <person name="Arakawa K."/>
        </authorList>
    </citation>
    <scope>NUCLEOTIDE SEQUENCE [LARGE SCALE GENOMIC DNA]</scope>
</reference>
<evidence type="ECO:0000313" key="1">
    <source>
        <dbReference type="EMBL" id="GBP00437.1"/>
    </source>
</evidence>
<sequence length="131" mass="14904">MDRPRKMLRLTSPSEIAALTDSRGTLLLTNYYDPVTIMIFMSNDRLCPFTTPLLLNESILPSYNDHGRREQYPIVVWSVSSLAFVSALFKSRPVLELKIQAERKAESKAGFGTKIKNGTSVEFDSETRIRF</sequence>
<gene>
    <name evidence="1" type="ORF">EVAR_982_1</name>
</gene>
<dbReference type="EMBL" id="BGZK01000005">
    <property type="protein sequence ID" value="GBP00437.1"/>
    <property type="molecule type" value="Genomic_DNA"/>
</dbReference>
<organism evidence="1 2">
    <name type="scientific">Eumeta variegata</name>
    <name type="common">Bagworm moth</name>
    <name type="synonym">Eumeta japonica</name>
    <dbReference type="NCBI Taxonomy" id="151549"/>
    <lineage>
        <taxon>Eukaryota</taxon>
        <taxon>Metazoa</taxon>
        <taxon>Ecdysozoa</taxon>
        <taxon>Arthropoda</taxon>
        <taxon>Hexapoda</taxon>
        <taxon>Insecta</taxon>
        <taxon>Pterygota</taxon>
        <taxon>Neoptera</taxon>
        <taxon>Endopterygota</taxon>
        <taxon>Lepidoptera</taxon>
        <taxon>Glossata</taxon>
        <taxon>Ditrysia</taxon>
        <taxon>Tineoidea</taxon>
        <taxon>Psychidae</taxon>
        <taxon>Oiketicinae</taxon>
        <taxon>Eumeta</taxon>
    </lineage>
</organism>
<accession>A0A4C1SGE4</accession>
<protein>
    <submittedName>
        <fullName evidence="1">Uncharacterized protein</fullName>
    </submittedName>
</protein>
<proteinExistence type="predicted"/>
<comment type="caution">
    <text evidence="1">The sequence shown here is derived from an EMBL/GenBank/DDBJ whole genome shotgun (WGS) entry which is preliminary data.</text>
</comment>
<name>A0A4C1SGE4_EUMVA</name>
<dbReference type="AlphaFoldDB" id="A0A4C1SGE4"/>
<evidence type="ECO:0000313" key="2">
    <source>
        <dbReference type="Proteomes" id="UP000299102"/>
    </source>
</evidence>